<reference evidence="2" key="1">
    <citation type="journal article" date="2023" name="Science">
        <title>Genome structures resolve the early diversification of teleost fishes.</title>
        <authorList>
            <person name="Parey E."/>
            <person name="Louis A."/>
            <person name="Montfort J."/>
            <person name="Bouchez O."/>
            <person name="Roques C."/>
            <person name="Iampietro C."/>
            <person name="Lluch J."/>
            <person name="Castinel A."/>
            <person name="Donnadieu C."/>
            <person name="Desvignes T."/>
            <person name="Floi Bucao C."/>
            <person name="Jouanno E."/>
            <person name="Wen M."/>
            <person name="Mejri S."/>
            <person name="Dirks R."/>
            <person name="Jansen H."/>
            <person name="Henkel C."/>
            <person name="Chen W.J."/>
            <person name="Zahm M."/>
            <person name="Cabau C."/>
            <person name="Klopp C."/>
            <person name="Thompson A.W."/>
            <person name="Robinson-Rechavi M."/>
            <person name="Braasch I."/>
            <person name="Lecointre G."/>
            <person name="Bobe J."/>
            <person name="Postlethwait J.H."/>
            <person name="Berthelot C."/>
            <person name="Roest Crollius H."/>
            <person name="Guiguen Y."/>
        </authorList>
    </citation>
    <scope>NUCLEOTIDE SEQUENCE</scope>
    <source>
        <strain evidence="2">NC1722</strain>
    </source>
</reference>
<dbReference type="EMBL" id="JAINUG010002922">
    <property type="protein sequence ID" value="KAJ8346307.1"/>
    <property type="molecule type" value="Genomic_DNA"/>
</dbReference>
<feature type="compositionally biased region" description="Polar residues" evidence="1">
    <location>
        <begin position="118"/>
        <end position="129"/>
    </location>
</feature>
<dbReference type="AlphaFoldDB" id="A0AAD7QZW7"/>
<dbReference type="Proteomes" id="UP001221898">
    <property type="component" value="Unassembled WGS sequence"/>
</dbReference>
<evidence type="ECO:0000313" key="3">
    <source>
        <dbReference type="Proteomes" id="UP001221898"/>
    </source>
</evidence>
<comment type="caution">
    <text evidence="2">The sequence shown here is derived from an EMBL/GenBank/DDBJ whole genome shotgun (WGS) entry which is preliminary data.</text>
</comment>
<sequence length="135" mass="14286">GALWIPGPRESPDRGLFRCCFGEIQLSSEHPEAPGSLESPHAIGVSGSWTIEAAPSSETASPAPKQEASPPPTPLSLRRRNRGRSGHRSGGGVTENPPPSKNQLPSGRSGMGVLARSQCRTKGVQNQYSRRAPEP</sequence>
<protein>
    <submittedName>
        <fullName evidence="2">Uncharacterized protein</fullName>
    </submittedName>
</protein>
<evidence type="ECO:0000313" key="2">
    <source>
        <dbReference type="EMBL" id="KAJ8346307.1"/>
    </source>
</evidence>
<keyword evidence="3" id="KW-1185">Reference proteome</keyword>
<gene>
    <name evidence="2" type="ORF">AAFF_G00220330</name>
</gene>
<feature type="compositionally biased region" description="Low complexity" evidence="1">
    <location>
        <begin position="52"/>
        <end position="64"/>
    </location>
</feature>
<feature type="region of interest" description="Disordered" evidence="1">
    <location>
        <begin position="29"/>
        <end position="135"/>
    </location>
</feature>
<organism evidence="2 3">
    <name type="scientific">Aldrovandia affinis</name>
    <dbReference type="NCBI Taxonomy" id="143900"/>
    <lineage>
        <taxon>Eukaryota</taxon>
        <taxon>Metazoa</taxon>
        <taxon>Chordata</taxon>
        <taxon>Craniata</taxon>
        <taxon>Vertebrata</taxon>
        <taxon>Euteleostomi</taxon>
        <taxon>Actinopterygii</taxon>
        <taxon>Neopterygii</taxon>
        <taxon>Teleostei</taxon>
        <taxon>Notacanthiformes</taxon>
        <taxon>Halosauridae</taxon>
        <taxon>Aldrovandia</taxon>
    </lineage>
</organism>
<evidence type="ECO:0000256" key="1">
    <source>
        <dbReference type="SAM" id="MobiDB-lite"/>
    </source>
</evidence>
<accession>A0AAD7QZW7</accession>
<proteinExistence type="predicted"/>
<feature type="non-terminal residue" evidence="2">
    <location>
        <position position="1"/>
    </location>
</feature>
<name>A0AAD7QZW7_9TELE</name>
<feature type="compositionally biased region" description="Basic residues" evidence="1">
    <location>
        <begin position="77"/>
        <end position="87"/>
    </location>
</feature>